<dbReference type="InterPro" id="IPR001610">
    <property type="entry name" value="PAC"/>
</dbReference>
<reference evidence="4" key="1">
    <citation type="submission" date="2018-08" db="EMBL/GenBank/DDBJ databases">
        <authorList>
            <person name="Rodrigo-Torres L."/>
            <person name="Arahal R. D."/>
            <person name="Lucena T."/>
        </authorList>
    </citation>
    <scope>NUCLEOTIDE SEQUENCE [LARGE SCALE GENOMIC DNA]</scope>
    <source>
        <strain evidence="4">CECT 7235</strain>
    </source>
</reference>
<dbReference type="RefSeq" id="WP_183073350.1">
    <property type="nucleotide sequence ID" value="NZ_UIHC01000009.1"/>
</dbReference>
<dbReference type="InterPro" id="IPR043128">
    <property type="entry name" value="Rev_trsase/Diguanyl_cyclase"/>
</dbReference>
<evidence type="ECO:0000259" key="2">
    <source>
        <dbReference type="PROSITE" id="PS50887"/>
    </source>
</evidence>
<dbReference type="PROSITE" id="PS50113">
    <property type="entry name" value="PAC"/>
    <property type="match status" value="1"/>
</dbReference>
<dbReference type="NCBIfam" id="TIGR00229">
    <property type="entry name" value="sensory_box"/>
    <property type="match status" value="1"/>
</dbReference>
<dbReference type="AlphaFoldDB" id="A0A3B0MRN7"/>
<dbReference type="PANTHER" id="PTHR46663">
    <property type="entry name" value="DIGUANYLATE CYCLASE DGCT-RELATED"/>
    <property type="match status" value="1"/>
</dbReference>
<protein>
    <submittedName>
        <fullName evidence="3">Response regulator PleD</fullName>
    </submittedName>
</protein>
<dbReference type="SMART" id="SM00086">
    <property type="entry name" value="PAC"/>
    <property type="match status" value="1"/>
</dbReference>
<name>A0A3B0MRN7_9RHOB</name>
<dbReference type="SMART" id="SM00267">
    <property type="entry name" value="GGDEF"/>
    <property type="match status" value="1"/>
</dbReference>
<dbReference type="InterPro" id="IPR000014">
    <property type="entry name" value="PAS"/>
</dbReference>
<dbReference type="InterPro" id="IPR000160">
    <property type="entry name" value="GGDEF_dom"/>
</dbReference>
<feature type="domain" description="PAC" evidence="1">
    <location>
        <begin position="86"/>
        <end position="140"/>
    </location>
</feature>
<dbReference type="Gene3D" id="3.30.450.20">
    <property type="entry name" value="PAS domain"/>
    <property type="match status" value="1"/>
</dbReference>
<evidence type="ECO:0000259" key="1">
    <source>
        <dbReference type="PROSITE" id="PS50113"/>
    </source>
</evidence>
<dbReference type="Proteomes" id="UP000272908">
    <property type="component" value="Unassembled WGS sequence"/>
</dbReference>
<dbReference type="SUPFAM" id="SSF55073">
    <property type="entry name" value="Nucleotide cyclase"/>
    <property type="match status" value="1"/>
</dbReference>
<sequence length="489" mass="54364">MCAKDCLGGDDLDEGFYAALVARHSSDGVVISGPDRTALWVNTAFSAQTGYALADIQGKEPGSLLQGPDTDPDAARAIALACSQRREVRLDILNYMRDGTPFWVDLKVTPVYDAAGLHTHFISTMRDISERKALEDQNEEMRHSEAMRQSERQLLALTSEWLYSAKSFEELLMVVRRAMHTLIPEADGALYIYGPQRATLDLVASWGTIPEFPEHILPDDCWALRRGRAYAFGLKPIQFPCDHVHKKDTPYFCLPIIAHGETIGLMHIIFDGFEEDGMMRHMRAEVLSNRWDISLICAEQISLAVANVRLRHELQERSVRDPLTGLWNRRWFGEQATRELTIAEREGTDMSLIAIDVDHFKQFNDQFGHDAGDLVLREVAGLMQTLGNEQVFPCRLGGEEFTLLCTQTPVAPAVEIAETLRKRVAGLQLSAGGAPLPTVTISCGVASFAQDGRTLDLLMKVSDRALYKAKQSGRNRTMTSAALVDDDGA</sequence>
<dbReference type="Gene3D" id="3.30.70.270">
    <property type="match status" value="1"/>
</dbReference>
<dbReference type="CDD" id="cd01949">
    <property type="entry name" value="GGDEF"/>
    <property type="match status" value="1"/>
</dbReference>
<keyword evidence="4" id="KW-1185">Reference proteome</keyword>
<organism evidence="3 4">
    <name type="scientific">Roseinatronobacter ekhonensis</name>
    <dbReference type="NCBI Taxonomy" id="254356"/>
    <lineage>
        <taxon>Bacteria</taxon>
        <taxon>Pseudomonadati</taxon>
        <taxon>Pseudomonadota</taxon>
        <taxon>Alphaproteobacteria</taxon>
        <taxon>Rhodobacterales</taxon>
        <taxon>Paracoccaceae</taxon>
        <taxon>Roseinatronobacter</taxon>
    </lineage>
</organism>
<dbReference type="PANTHER" id="PTHR46663:SF4">
    <property type="entry name" value="DIGUANYLATE CYCLASE DGCT-RELATED"/>
    <property type="match status" value="1"/>
</dbReference>
<gene>
    <name evidence="3" type="primary">pleD_2</name>
    <name evidence="3" type="ORF">ROE7235_01270</name>
</gene>
<dbReference type="Pfam" id="PF13426">
    <property type="entry name" value="PAS_9"/>
    <property type="match status" value="1"/>
</dbReference>
<dbReference type="InterPro" id="IPR029016">
    <property type="entry name" value="GAF-like_dom_sf"/>
</dbReference>
<dbReference type="InterPro" id="IPR000700">
    <property type="entry name" value="PAS-assoc_C"/>
</dbReference>
<evidence type="ECO:0000313" key="4">
    <source>
        <dbReference type="Proteomes" id="UP000272908"/>
    </source>
</evidence>
<dbReference type="GO" id="GO:0003824">
    <property type="term" value="F:catalytic activity"/>
    <property type="evidence" value="ECO:0007669"/>
    <property type="project" value="UniProtKB-ARBA"/>
</dbReference>
<dbReference type="FunFam" id="3.30.70.270:FF:000001">
    <property type="entry name" value="Diguanylate cyclase domain protein"/>
    <property type="match status" value="1"/>
</dbReference>
<dbReference type="NCBIfam" id="TIGR00254">
    <property type="entry name" value="GGDEF"/>
    <property type="match status" value="1"/>
</dbReference>
<dbReference type="InterPro" id="IPR029787">
    <property type="entry name" value="Nucleotide_cyclase"/>
</dbReference>
<dbReference type="InterPro" id="IPR035965">
    <property type="entry name" value="PAS-like_dom_sf"/>
</dbReference>
<dbReference type="EMBL" id="UIHC01000009">
    <property type="protein sequence ID" value="SUZ31524.1"/>
    <property type="molecule type" value="Genomic_DNA"/>
</dbReference>
<dbReference type="Pfam" id="PF00990">
    <property type="entry name" value="GGDEF"/>
    <property type="match status" value="1"/>
</dbReference>
<dbReference type="SUPFAM" id="SSF55781">
    <property type="entry name" value="GAF domain-like"/>
    <property type="match status" value="1"/>
</dbReference>
<dbReference type="InterPro" id="IPR052163">
    <property type="entry name" value="DGC-Regulatory_Protein"/>
</dbReference>
<evidence type="ECO:0000313" key="3">
    <source>
        <dbReference type="EMBL" id="SUZ31524.1"/>
    </source>
</evidence>
<proteinExistence type="predicted"/>
<dbReference type="Gene3D" id="3.30.450.40">
    <property type="match status" value="1"/>
</dbReference>
<dbReference type="PROSITE" id="PS50887">
    <property type="entry name" value="GGDEF"/>
    <property type="match status" value="1"/>
</dbReference>
<feature type="domain" description="GGDEF" evidence="2">
    <location>
        <begin position="348"/>
        <end position="482"/>
    </location>
</feature>
<dbReference type="SUPFAM" id="SSF55785">
    <property type="entry name" value="PYP-like sensor domain (PAS domain)"/>
    <property type="match status" value="1"/>
</dbReference>
<dbReference type="CDD" id="cd00130">
    <property type="entry name" value="PAS"/>
    <property type="match status" value="1"/>
</dbReference>
<accession>A0A3B0MRN7</accession>